<sequence>MTKPPKAYWIANVTVTDPDAYQGYQAIAPDAFRKFGARFLARGEAETLEGQDWQRRVIIEFDSMEAARACYASEEYRAARAKRAGACEADIALIEGLGAV</sequence>
<gene>
    <name evidence="2" type="ORF">M3P21_20490</name>
</gene>
<evidence type="ECO:0000259" key="1">
    <source>
        <dbReference type="Pfam" id="PF07045"/>
    </source>
</evidence>
<protein>
    <submittedName>
        <fullName evidence="2">DUF1330 domain-containing protein</fullName>
    </submittedName>
</protein>
<dbReference type="Proteomes" id="UP001203880">
    <property type="component" value="Unassembled WGS sequence"/>
</dbReference>
<evidence type="ECO:0000313" key="3">
    <source>
        <dbReference type="Proteomes" id="UP001203880"/>
    </source>
</evidence>
<dbReference type="Pfam" id="PF07045">
    <property type="entry name" value="DUF1330"/>
    <property type="match status" value="1"/>
</dbReference>
<dbReference type="PANTHER" id="PTHR41521">
    <property type="match status" value="1"/>
</dbReference>
<dbReference type="PANTHER" id="PTHR41521:SF4">
    <property type="entry name" value="BLR0684 PROTEIN"/>
    <property type="match status" value="1"/>
</dbReference>
<dbReference type="RefSeq" id="WP_249713154.1">
    <property type="nucleotide sequence ID" value="NZ_JAMFMB010000042.1"/>
</dbReference>
<evidence type="ECO:0000313" key="2">
    <source>
        <dbReference type="EMBL" id="MCL6285900.1"/>
    </source>
</evidence>
<accession>A0ABT0Q7V7</accession>
<proteinExistence type="predicted"/>
<dbReference type="Gene3D" id="3.30.70.100">
    <property type="match status" value="1"/>
</dbReference>
<dbReference type="SUPFAM" id="SSF54909">
    <property type="entry name" value="Dimeric alpha+beta barrel"/>
    <property type="match status" value="1"/>
</dbReference>
<keyword evidence="3" id="KW-1185">Reference proteome</keyword>
<comment type="caution">
    <text evidence="2">The sequence shown here is derived from an EMBL/GenBank/DDBJ whole genome shotgun (WGS) entry which is preliminary data.</text>
</comment>
<organism evidence="2 3">
    <name type="scientific">Ruegeria spongiae</name>
    <dbReference type="NCBI Taxonomy" id="2942209"/>
    <lineage>
        <taxon>Bacteria</taxon>
        <taxon>Pseudomonadati</taxon>
        <taxon>Pseudomonadota</taxon>
        <taxon>Alphaproteobacteria</taxon>
        <taxon>Rhodobacterales</taxon>
        <taxon>Roseobacteraceae</taxon>
        <taxon>Ruegeria</taxon>
    </lineage>
</organism>
<feature type="domain" description="DUF1330" evidence="1">
    <location>
        <begin position="6"/>
        <end position="97"/>
    </location>
</feature>
<name>A0ABT0Q7V7_9RHOB</name>
<reference evidence="2" key="1">
    <citation type="submission" date="2022-05" db="EMBL/GenBank/DDBJ databases">
        <authorList>
            <person name="Park J.-S."/>
        </authorList>
    </citation>
    <scope>NUCLEOTIDE SEQUENCE</scope>
    <source>
        <strain evidence="2">2012CJ41-6</strain>
    </source>
</reference>
<dbReference type="InterPro" id="IPR011008">
    <property type="entry name" value="Dimeric_a/b-barrel"/>
</dbReference>
<dbReference type="InterPro" id="IPR010753">
    <property type="entry name" value="DUF1330"/>
</dbReference>
<dbReference type="EMBL" id="JAMFMB010000042">
    <property type="protein sequence ID" value="MCL6285900.1"/>
    <property type="molecule type" value="Genomic_DNA"/>
</dbReference>